<evidence type="ECO:0000259" key="3">
    <source>
        <dbReference type="Pfam" id="PF13511"/>
    </source>
</evidence>
<feature type="signal peptide" evidence="2">
    <location>
        <begin position="1"/>
        <end position="24"/>
    </location>
</feature>
<feature type="compositionally biased region" description="Basic and acidic residues" evidence="1">
    <location>
        <begin position="97"/>
        <end position="116"/>
    </location>
</feature>
<evidence type="ECO:0000313" key="4">
    <source>
        <dbReference type="EMBL" id="ADV28265.1"/>
    </source>
</evidence>
<dbReference type="AlphaFoldDB" id="E6WW57"/>
<proteinExistence type="predicted"/>
<feature type="region of interest" description="Disordered" evidence="1">
    <location>
        <begin position="85"/>
        <end position="128"/>
    </location>
</feature>
<dbReference type="EMBL" id="CP002446">
    <property type="protein sequence ID" value="ADV28265.1"/>
    <property type="molecule type" value="Genomic_DNA"/>
</dbReference>
<sequence length="128" mass="13396">MRPTTRACLLLLVAATFASGTALASTIYKWKDANGVTHSSDQPPPGQRYETRKINGGGYAVETPDAEEAPESAACASARKSLGAFDSSRPVQVDTDGDGKADRTLSDEERQSHRSVAEAAVKANCPGG</sequence>
<dbReference type="InterPro" id="IPR025392">
    <property type="entry name" value="DUF4124"/>
</dbReference>
<dbReference type="STRING" id="743721.Psesu_2433"/>
<reference evidence="4 5" key="1">
    <citation type="submission" date="2011-01" db="EMBL/GenBank/DDBJ databases">
        <title>Complete sequence of Pseudoxanthomonas suwonensis 11-1.</title>
        <authorList>
            <consortium name="US DOE Joint Genome Institute"/>
            <person name="Lucas S."/>
            <person name="Copeland A."/>
            <person name="Lapidus A."/>
            <person name="Cheng J.-F."/>
            <person name="Goodwin L."/>
            <person name="Pitluck S."/>
            <person name="Teshima H."/>
            <person name="Detter J.C."/>
            <person name="Han C."/>
            <person name="Tapia R."/>
            <person name="Land M."/>
            <person name="Hauser L."/>
            <person name="Kyrpides N."/>
            <person name="Ivanova N."/>
            <person name="Ovchinnikova G."/>
            <person name="Siebers A.K."/>
            <person name="Allgaier M."/>
            <person name="Thelen M.P."/>
            <person name="Hugenholtz P."/>
            <person name="Gladden J."/>
            <person name="Woyke T."/>
        </authorList>
    </citation>
    <scope>NUCLEOTIDE SEQUENCE [LARGE SCALE GENOMIC DNA]</scope>
    <source>
        <strain evidence="5">11-1</strain>
    </source>
</reference>
<feature type="region of interest" description="Disordered" evidence="1">
    <location>
        <begin position="34"/>
        <end position="73"/>
    </location>
</feature>
<feature type="domain" description="DUF4124" evidence="3">
    <location>
        <begin position="16"/>
        <end position="54"/>
    </location>
</feature>
<dbReference type="HOGENOM" id="CLU_108835_3_1_6"/>
<dbReference type="Pfam" id="PF13511">
    <property type="entry name" value="DUF4124"/>
    <property type="match status" value="1"/>
</dbReference>
<organism evidence="4 5">
    <name type="scientific">Pseudoxanthomonas suwonensis (strain 11-1)</name>
    <dbReference type="NCBI Taxonomy" id="743721"/>
    <lineage>
        <taxon>Bacteria</taxon>
        <taxon>Pseudomonadati</taxon>
        <taxon>Pseudomonadota</taxon>
        <taxon>Gammaproteobacteria</taxon>
        <taxon>Lysobacterales</taxon>
        <taxon>Lysobacteraceae</taxon>
        <taxon>Pseudoxanthomonas</taxon>
    </lineage>
</organism>
<dbReference type="Proteomes" id="UP000008632">
    <property type="component" value="Chromosome"/>
</dbReference>
<name>E6WW57_PSEUU</name>
<dbReference type="OrthoDB" id="7068596at2"/>
<dbReference type="RefSeq" id="WP_013536092.1">
    <property type="nucleotide sequence ID" value="NC_014924.1"/>
</dbReference>
<protein>
    <recommendedName>
        <fullName evidence="3">DUF4124 domain-containing protein</fullName>
    </recommendedName>
</protein>
<evidence type="ECO:0000313" key="5">
    <source>
        <dbReference type="Proteomes" id="UP000008632"/>
    </source>
</evidence>
<feature type="chain" id="PRO_5003215189" description="DUF4124 domain-containing protein" evidence="2">
    <location>
        <begin position="25"/>
        <end position="128"/>
    </location>
</feature>
<dbReference type="eggNOG" id="ENOG50339YA">
    <property type="taxonomic scope" value="Bacteria"/>
</dbReference>
<gene>
    <name evidence="4" type="ordered locus">Psesu_2433</name>
</gene>
<evidence type="ECO:0000256" key="2">
    <source>
        <dbReference type="SAM" id="SignalP"/>
    </source>
</evidence>
<dbReference type="KEGG" id="psu:Psesu_2433"/>
<keyword evidence="5" id="KW-1185">Reference proteome</keyword>
<accession>E6WW57</accession>
<keyword evidence="2" id="KW-0732">Signal</keyword>
<evidence type="ECO:0000256" key="1">
    <source>
        <dbReference type="SAM" id="MobiDB-lite"/>
    </source>
</evidence>